<keyword evidence="5" id="KW-1185">Reference proteome</keyword>
<name>A0A4U1JI33_9BACT</name>
<dbReference type="Proteomes" id="UP000309215">
    <property type="component" value="Unassembled WGS sequence"/>
</dbReference>
<dbReference type="OrthoDB" id="5488593at2"/>
<evidence type="ECO:0000256" key="1">
    <source>
        <dbReference type="ARBA" id="ARBA00022553"/>
    </source>
</evidence>
<dbReference type="PANTHER" id="PTHR33745:SF3">
    <property type="entry name" value="RSBT CO-ANTAGONIST PROTEIN RSBRC"/>
    <property type="match status" value="1"/>
</dbReference>
<feature type="domain" description="STAS" evidence="2">
    <location>
        <begin position="52"/>
        <end position="156"/>
    </location>
</feature>
<keyword evidence="1" id="KW-0597">Phosphoprotein</keyword>
<dbReference type="PROSITE" id="PS50885">
    <property type="entry name" value="HAMP"/>
    <property type="match status" value="1"/>
</dbReference>
<organism evidence="4 5">
    <name type="scientific">Polyangium fumosum</name>
    <dbReference type="NCBI Taxonomy" id="889272"/>
    <lineage>
        <taxon>Bacteria</taxon>
        <taxon>Pseudomonadati</taxon>
        <taxon>Myxococcota</taxon>
        <taxon>Polyangia</taxon>
        <taxon>Polyangiales</taxon>
        <taxon>Polyangiaceae</taxon>
        <taxon>Polyangium</taxon>
    </lineage>
</organism>
<evidence type="ECO:0000313" key="4">
    <source>
        <dbReference type="EMBL" id="TKD10169.1"/>
    </source>
</evidence>
<dbReference type="GO" id="GO:0007165">
    <property type="term" value="P:signal transduction"/>
    <property type="evidence" value="ECO:0007669"/>
    <property type="project" value="InterPro"/>
</dbReference>
<dbReference type="InterPro" id="IPR003660">
    <property type="entry name" value="HAMP_dom"/>
</dbReference>
<dbReference type="InterPro" id="IPR036513">
    <property type="entry name" value="STAS_dom_sf"/>
</dbReference>
<protein>
    <submittedName>
        <fullName evidence="4">STAS domain-containing protein</fullName>
    </submittedName>
</protein>
<gene>
    <name evidence="4" type="ORF">E8A74_09130</name>
</gene>
<comment type="caution">
    <text evidence="4">The sequence shown here is derived from an EMBL/GenBank/DDBJ whole genome shotgun (WGS) entry which is preliminary data.</text>
</comment>
<accession>A0A4U1JI33</accession>
<dbReference type="CDD" id="cd07041">
    <property type="entry name" value="STAS_RsbR_RsbS_like"/>
    <property type="match status" value="1"/>
</dbReference>
<dbReference type="InterPro" id="IPR002645">
    <property type="entry name" value="STAS_dom"/>
</dbReference>
<dbReference type="SUPFAM" id="SSF52091">
    <property type="entry name" value="SpoIIaa-like"/>
    <property type="match status" value="1"/>
</dbReference>
<evidence type="ECO:0000259" key="2">
    <source>
        <dbReference type="PROSITE" id="PS50801"/>
    </source>
</evidence>
<dbReference type="Gene3D" id="3.30.750.24">
    <property type="entry name" value="STAS domain"/>
    <property type="match status" value="1"/>
</dbReference>
<evidence type="ECO:0000313" key="5">
    <source>
        <dbReference type="Proteomes" id="UP000309215"/>
    </source>
</evidence>
<reference evidence="4 5" key="1">
    <citation type="submission" date="2019-04" db="EMBL/GenBank/DDBJ databases">
        <authorList>
            <person name="Li Y."/>
            <person name="Wang J."/>
        </authorList>
    </citation>
    <scope>NUCLEOTIDE SEQUENCE [LARGE SCALE GENOMIC DNA]</scope>
    <source>
        <strain evidence="4 5">DSM 14668</strain>
    </source>
</reference>
<dbReference type="AlphaFoldDB" id="A0A4U1JI33"/>
<proteinExistence type="predicted"/>
<feature type="domain" description="HAMP" evidence="3">
    <location>
        <begin position="1"/>
        <end position="53"/>
    </location>
</feature>
<dbReference type="Pfam" id="PF01740">
    <property type="entry name" value="STAS"/>
    <property type="match status" value="1"/>
</dbReference>
<dbReference type="PANTHER" id="PTHR33745">
    <property type="entry name" value="RSBT ANTAGONIST PROTEIN RSBS-RELATED"/>
    <property type="match status" value="1"/>
</dbReference>
<dbReference type="EMBL" id="SSMQ01000007">
    <property type="protein sequence ID" value="TKD10169.1"/>
    <property type="molecule type" value="Genomic_DNA"/>
</dbReference>
<dbReference type="PROSITE" id="PS50801">
    <property type="entry name" value="STAS"/>
    <property type="match status" value="1"/>
</dbReference>
<dbReference type="InterPro" id="IPR051932">
    <property type="entry name" value="Bact_StressResp_Reg"/>
</dbReference>
<dbReference type="GO" id="GO:0016020">
    <property type="term" value="C:membrane"/>
    <property type="evidence" value="ECO:0007669"/>
    <property type="project" value="InterPro"/>
</dbReference>
<dbReference type="RefSeq" id="WP_136928569.1">
    <property type="nucleotide sequence ID" value="NZ_SSMQ01000007.1"/>
</dbReference>
<evidence type="ECO:0000259" key="3">
    <source>
        <dbReference type="PROSITE" id="PS50885"/>
    </source>
</evidence>
<sequence>MDQAERLRRISTSLARLANEELPDFLEDIDDGPLGDIERNLNHAIGSLSTRLEERLLFSIGPVVVFRWRATEGWPVEYVSPNVAVRVTVLDLTGLEDVDAATLEHLMRMVRAATMLGSHCLVSGISPRVASIIVSLGIDVANLSTFATLSAALGHAFGQAGRRRPSRLNA</sequence>